<dbReference type="PROSITE" id="PS00843">
    <property type="entry name" value="DALA_DALA_LIGASE_1"/>
    <property type="match status" value="1"/>
</dbReference>
<keyword evidence="9 12" id="KW-0573">Peptidoglycan synthesis</keyword>
<evidence type="ECO:0000313" key="18">
    <source>
        <dbReference type="EMBL" id="TQS44259.1"/>
    </source>
</evidence>
<dbReference type="FunCoup" id="A0A545ASG7">
    <property type="interactions" value="36"/>
</dbReference>
<evidence type="ECO:0000256" key="3">
    <source>
        <dbReference type="ARBA" id="ARBA00022598"/>
    </source>
</evidence>
<dbReference type="InterPro" id="IPR000291">
    <property type="entry name" value="D-Ala_lig_Van_CS"/>
</dbReference>
<dbReference type="GO" id="GO:0005524">
    <property type="term" value="F:ATP binding"/>
    <property type="evidence" value="ECO:0007669"/>
    <property type="project" value="UniProtKB-UniRule"/>
</dbReference>
<dbReference type="NCBIfam" id="TIGR01205">
    <property type="entry name" value="D_ala_D_alaTIGR"/>
    <property type="match status" value="1"/>
</dbReference>
<evidence type="ECO:0000259" key="17">
    <source>
        <dbReference type="PROSITE" id="PS50975"/>
    </source>
</evidence>
<accession>A0A545ASG7</accession>
<keyword evidence="4 15" id="KW-0479">Metal-binding</keyword>
<keyword evidence="19" id="KW-1185">Reference proteome</keyword>
<dbReference type="SUPFAM" id="SSF56059">
    <property type="entry name" value="Glutathione synthetase ATP-binding domain-like"/>
    <property type="match status" value="1"/>
</dbReference>
<dbReference type="Pfam" id="PF01820">
    <property type="entry name" value="Dala_Dala_lig_N"/>
    <property type="match status" value="1"/>
</dbReference>
<feature type="active site" evidence="13">
    <location>
        <position position="331"/>
    </location>
</feature>
<evidence type="ECO:0000256" key="1">
    <source>
        <dbReference type="ARBA" id="ARBA00001936"/>
    </source>
</evidence>
<dbReference type="GO" id="GO:0046872">
    <property type="term" value="F:metal ion binding"/>
    <property type="evidence" value="ECO:0007669"/>
    <property type="project" value="UniProtKB-KW"/>
</dbReference>
<dbReference type="EC" id="6.3.2.4" evidence="12"/>
<feature type="active site" evidence="13">
    <location>
        <position position="191"/>
    </location>
</feature>
<dbReference type="Gene3D" id="3.30.470.20">
    <property type="entry name" value="ATP-grasp fold, B domain"/>
    <property type="match status" value="1"/>
</dbReference>
<sequence>MTSKLRVAVVFGGRSTEHEISCVSGGAVLAGLDRDEFDVIPVGITREGRWVLAPDDPAALRASGRELPTVKDGADVVLPGDPTRGGLIVAEPSRGGEVLEGVDVVFPVLHGPYGEDGTIQGLLEMAGLPYVGSGVFASAAAMDKEYTKKLLAAEGLAVGDYVVLRDGGSLSDEQKNRLGLPVFVKPARGGSSIGITRVTDWSQLDAALDAARATDPKVLVEAAVVGREVECGVLEGEFGGPPEASLPAEIRLVSPDHDWYDFEAKYLDDACEFDIPAGLPSDVTAALRNAAGRAFTALGCAGLARVDFFVTPDGGLIVNEINTMPGFTPISMFPRMWAETGLPFDKLVGRLVRTAVARGSGLR</sequence>
<dbReference type="OrthoDB" id="9813261at2"/>
<dbReference type="Pfam" id="PF07478">
    <property type="entry name" value="Dala_Dala_lig_C"/>
    <property type="match status" value="1"/>
</dbReference>
<feature type="binding site" evidence="15">
    <location>
        <position position="320"/>
    </location>
    <ligand>
        <name>Mg(2+)</name>
        <dbReference type="ChEBI" id="CHEBI:18420"/>
        <label>1</label>
    </ligand>
</feature>
<evidence type="ECO:0000256" key="9">
    <source>
        <dbReference type="ARBA" id="ARBA00022984"/>
    </source>
</evidence>
<feature type="binding site" evidence="14">
    <location>
        <begin position="191"/>
        <end position="192"/>
    </location>
    <ligand>
        <name>ATP</name>
        <dbReference type="ChEBI" id="CHEBI:30616"/>
    </ligand>
</feature>
<dbReference type="Gene3D" id="3.40.50.20">
    <property type="match status" value="1"/>
</dbReference>
<evidence type="ECO:0000256" key="5">
    <source>
        <dbReference type="ARBA" id="ARBA00022741"/>
    </source>
</evidence>
<feature type="active site" evidence="13">
    <location>
        <position position="17"/>
    </location>
</feature>
<keyword evidence="12" id="KW-0963">Cytoplasm</keyword>
<comment type="pathway">
    <text evidence="12">Cell wall biogenesis; peptidoglycan biosynthesis.</text>
</comment>
<comment type="subcellular location">
    <subcellularLocation>
        <location evidence="12">Cytoplasm</location>
    </subcellularLocation>
</comment>
<dbReference type="GO" id="GO:0008716">
    <property type="term" value="F:D-alanine-D-alanine ligase activity"/>
    <property type="evidence" value="ECO:0007669"/>
    <property type="project" value="UniProtKB-UniRule"/>
</dbReference>
<dbReference type="AlphaFoldDB" id="A0A545ASG7"/>
<dbReference type="GO" id="GO:0009252">
    <property type="term" value="P:peptidoglycan biosynthetic process"/>
    <property type="evidence" value="ECO:0007669"/>
    <property type="project" value="UniProtKB-UniRule"/>
</dbReference>
<keyword evidence="6 16" id="KW-0067">ATP-binding</keyword>
<comment type="similarity">
    <text evidence="2 12">Belongs to the D-alanine--D-alanine ligase family.</text>
</comment>
<evidence type="ECO:0000256" key="4">
    <source>
        <dbReference type="ARBA" id="ARBA00022723"/>
    </source>
</evidence>
<dbReference type="Gene3D" id="3.30.1490.20">
    <property type="entry name" value="ATP-grasp fold, A domain"/>
    <property type="match status" value="1"/>
</dbReference>
<dbReference type="InterPro" id="IPR013815">
    <property type="entry name" value="ATP_grasp_subdomain_1"/>
</dbReference>
<keyword evidence="8 12" id="KW-0133">Cell shape</keyword>
<dbReference type="InterPro" id="IPR011095">
    <property type="entry name" value="Dala_Dala_lig_C"/>
</dbReference>
<keyword evidence="5 14" id="KW-0547">Nucleotide-binding</keyword>
<evidence type="ECO:0000256" key="6">
    <source>
        <dbReference type="ARBA" id="ARBA00022840"/>
    </source>
</evidence>
<dbReference type="InterPro" id="IPR011127">
    <property type="entry name" value="Dala_Dala_lig_N"/>
</dbReference>
<feature type="binding site" evidence="15">
    <location>
        <position position="307"/>
    </location>
    <ligand>
        <name>Mg(2+)</name>
        <dbReference type="ChEBI" id="CHEBI:18420"/>
        <label>1</label>
    </ligand>
</feature>
<dbReference type="NCBIfam" id="NF002528">
    <property type="entry name" value="PRK01966.1-4"/>
    <property type="match status" value="1"/>
</dbReference>
<dbReference type="GO" id="GO:0005829">
    <property type="term" value="C:cytosol"/>
    <property type="evidence" value="ECO:0007669"/>
    <property type="project" value="TreeGrafter"/>
</dbReference>
<keyword evidence="3 12" id="KW-0436">Ligase</keyword>
<dbReference type="Proteomes" id="UP000317982">
    <property type="component" value="Unassembled WGS sequence"/>
</dbReference>
<evidence type="ECO:0000256" key="11">
    <source>
        <dbReference type="ARBA" id="ARBA00023316"/>
    </source>
</evidence>
<evidence type="ECO:0000256" key="8">
    <source>
        <dbReference type="ARBA" id="ARBA00022960"/>
    </source>
</evidence>
<feature type="domain" description="ATP-grasp" evidence="17">
    <location>
        <begin position="148"/>
        <end position="353"/>
    </location>
</feature>
<proteinExistence type="inferred from homology"/>
<comment type="function">
    <text evidence="12">Cell wall formation.</text>
</comment>
<name>A0A545ASG7_9ACTN</name>
<organism evidence="18 19">
    <name type="scientific">Cryptosporangium phraense</name>
    <dbReference type="NCBI Taxonomy" id="2593070"/>
    <lineage>
        <taxon>Bacteria</taxon>
        <taxon>Bacillati</taxon>
        <taxon>Actinomycetota</taxon>
        <taxon>Actinomycetes</taxon>
        <taxon>Cryptosporangiales</taxon>
        <taxon>Cryptosporangiaceae</taxon>
        <taxon>Cryptosporangium</taxon>
    </lineage>
</organism>
<keyword evidence="11 12" id="KW-0961">Cell wall biogenesis/degradation</keyword>
<evidence type="ECO:0000256" key="7">
    <source>
        <dbReference type="ARBA" id="ARBA00022842"/>
    </source>
</evidence>
<keyword evidence="7 15" id="KW-0460">Magnesium</keyword>
<dbReference type="UniPathway" id="UPA00219"/>
<feature type="binding site" evidence="14">
    <location>
        <begin position="183"/>
        <end position="185"/>
    </location>
    <ligand>
        <name>ATP</name>
        <dbReference type="ChEBI" id="CHEBI:30616"/>
    </ligand>
</feature>
<evidence type="ECO:0000256" key="2">
    <source>
        <dbReference type="ARBA" id="ARBA00010871"/>
    </source>
</evidence>
<comment type="cofactor">
    <cofactor evidence="15">
        <name>Mg(2+)</name>
        <dbReference type="ChEBI" id="CHEBI:18420"/>
    </cofactor>
    <cofactor evidence="15">
        <name>Mn(2+)</name>
        <dbReference type="ChEBI" id="CHEBI:29035"/>
    </cofactor>
    <text evidence="15">Binds 2 magnesium or manganese ions per subunit.</text>
</comment>
<reference evidence="18 19" key="1">
    <citation type="submission" date="2019-07" db="EMBL/GenBank/DDBJ databases">
        <title>Cryptosporangium phraense sp. nov., isolated from plant litter.</title>
        <authorList>
            <person name="Suriyachadkun C."/>
        </authorList>
    </citation>
    <scope>NUCLEOTIDE SEQUENCE [LARGE SCALE GENOMIC DNA]</scope>
    <source>
        <strain evidence="18 19">A-T 5661</strain>
    </source>
</reference>
<comment type="catalytic activity">
    <reaction evidence="12">
        <text>2 D-alanine + ATP = D-alanyl-D-alanine + ADP + phosphate + H(+)</text>
        <dbReference type="Rhea" id="RHEA:11224"/>
        <dbReference type="ChEBI" id="CHEBI:15378"/>
        <dbReference type="ChEBI" id="CHEBI:30616"/>
        <dbReference type="ChEBI" id="CHEBI:43474"/>
        <dbReference type="ChEBI" id="CHEBI:57416"/>
        <dbReference type="ChEBI" id="CHEBI:57822"/>
        <dbReference type="ChEBI" id="CHEBI:456216"/>
        <dbReference type="EC" id="6.3.2.4"/>
    </reaction>
</comment>
<feature type="binding site" evidence="14">
    <location>
        <position position="144"/>
    </location>
    <ligand>
        <name>ATP</name>
        <dbReference type="ChEBI" id="CHEBI:30616"/>
    </ligand>
</feature>
<dbReference type="EMBL" id="VIRS01000009">
    <property type="protein sequence ID" value="TQS44259.1"/>
    <property type="molecule type" value="Genomic_DNA"/>
</dbReference>
<evidence type="ECO:0000256" key="10">
    <source>
        <dbReference type="ARBA" id="ARBA00023211"/>
    </source>
</evidence>
<evidence type="ECO:0000313" key="19">
    <source>
        <dbReference type="Proteomes" id="UP000317982"/>
    </source>
</evidence>
<dbReference type="InterPro" id="IPR005905">
    <property type="entry name" value="D_ala_D_ala"/>
</dbReference>
<dbReference type="InParanoid" id="A0A545ASG7"/>
<keyword evidence="10 15" id="KW-0464">Manganese</keyword>
<dbReference type="PROSITE" id="PS00844">
    <property type="entry name" value="DALA_DALA_LIGASE_2"/>
    <property type="match status" value="1"/>
</dbReference>
<evidence type="ECO:0000256" key="12">
    <source>
        <dbReference type="HAMAP-Rule" id="MF_00047"/>
    </source>
</evidence>
<dbReference type="InterPro" id="IPR011761">
    <property type="entry name" value="ATP-grasp"/>
</dbReference>
<dbReference type="SUPFAM" id="SSF52440">
    <property type="entry name" value="PreATP-grasp domain"/>
    <property type="match status" value="1"/>
</dbReference>
<dbReference type="GO" id="GO:0008360">
    <property type="term" value="P:regulation of cell shape"/>
    <property type="evidence" value="ECO:0007669"/>
    <property type="project" value="UniProtKB-KW"/>
</dbReference>
<dbReference type="NCBIfam" id="NF002378">
    <property type="entry name" value="PRK01372.1"/>
    <property type="match status" value="1"/>
</dbReference>
<dbReference type="PANTHER" id="PTHR23132">
    <property type="entry name" value="D-ALANINE--D-ALANINE LIGASE"/>
    <property type="match status" value="1"/>
</dbReference>
<evidence type="ECO:0000256" key="13">
    <source>
        <dbReference type="PIRSR" id="PIRSR039102-1"/>
    </source>
</evidence>
<dbReference type="PANTHER" id="PTHR23132:SF25">
    <property type="entry name" value="D-ALANINE--D-ALANINE LIGASE A"/>
    <property type="match status" value="1"/>
</dbReference>
<comment type="cofactor">
    <cofactor evidence="1">
        <name>Mn(2+)</name>
        <dbReference type="ChEBI" id="CHEBI:29035"/>
    </cofactor>
</comment>
<dbReference type="RefSeq" id="WP_142705253.1">
    <property type="nucleotide sequence ID" value="NZ_VIRS01000009.1"/>
</dbReference>
<feature type="binding site" evidence="15">
    <location>
        <position position="322"/>
    </location>
    <ligand>
        <name>Mg(2+)</name>
        <dbReference type="ChEBI" id="CHEBI:18420"/>
        <label>2</label>
    </ligand>
</feature>
<dbReference type="GO" id="GO:0071555">
    <property type="term" value="P:cell wall organization"/>
    <property type="evidence" value="ECO:0007669"/>
    <property type="project" value="UniProtKB-KW"/>
</dbReference>
<evidence type="ECO:0000256" key="14">
    <source>
        <dbReference type="PIRSR" id="PIRSR039102-2"/>
    </source>
</evidence>
<evidence type="ECO:0000256" key="16">
    <source>
        <dbReference type="PROSITE-ProRule" id="PRU00409"/>
    </source>
</evidence>
<dbReference type="HAMAP" id="MF_00047">
    <property type="entry name" value="Dala_Dala_lig"/>
    <property type="match status" value="1"/>
</dbReference>
<dbReference type="PROSITE" id="PS50975">
    <property type="entry name" value="ATP_GRASP"/>
    <property type="match status" value="1"/>
</dbReference>
<feature type="binding site" evidence="14">
    <location>
        <begin position="221"/>
        <end position="228"/>
    </location>
    <ligand>
        <name>ATP</name>
        <dbReference type="ChEBI" id="CHEBI:30616"/>
    </ligand>
</feature>
<dbReference type="InterPro" id="IPR016185">
    <property type="entry name" value="PreATP-grasp_dom_sf"/>
</dbReference>
<gene>
    <name evidence="12" type="primary">ddl</name>
    <name evidence="18" type="ORF">FL583_15095</name>
</gene>
<dbReference type="FunFam" id="3.30.470.20:FF:000008">
    <property type="entry name" value="D-alanine--D-alanine ligase"/>
    <property type="match status" value="1"/>
</dbReference>
<feature type="binding site" evidence="14">
    <location>
        <begin position="319"/>
        <end position="320"/>
    </location>
    <ligand>
        <name>ATP</name>
        <dbReference type="ChEBI" id="CHEBI:30616"/>
    </ligand>
</feature>
<comment type="caution">
    <text evidence="18">The sequence shown here is derived from an EMBL/GenBank/DDBJ whole genome shotgun (WGS) entry which is preliminary data.</text>
</comment>
<dbReference type="PIRSF" id="PIRSF039102">
    <property type="entry name" value="Ddl/VanB"/>
    <property type="match status" value="1"/>
</dbReference>
<evidence type="ECO:0000256" key="15">
    <source>
        <dbReference type="PIRSR" id="PIRSR039102-3"/>
    </source>
</evidence>
<feature type="binding site" evidence="15">
    <location>
        <position position="320"/>
    </location>
    <ligand>
        <name>Mg(2+)</name>
        <dbReference type="ChEBI" id="CHEBI:18420"/>
        <label>2</label>
    </ligand>
</feature>
<protein>
    <recommendedName>
        <fullName evidence="12">D-alanine--D-alanine ligase</fullName>
        <ecNumber evidence="12">6.3.2.4</ecNumber>
    </recommendedName>
    <alternativeName>
        <fullName evidence="12">D-Ala-D-Ala ligase</fullName>
    </alternativeName>
    <alternativeName>
        <fullName evidence="12">D-alanylalanine synthetase</fullName>
    </alternativeName>
</protein>